<organism evidence="2 3">
    <name type="scientific">Extremus antarcticus</name>
    <dbReference type="NCBI Taxonomy" id="702011"/>
    <lineage>
        <taxon>Eukaryota</taxon>
        <taxon>Fungi</taxon>
        <taxon>Dikarya</taxon>
        <taxon>Ascomycota</taxon>
        <taxon>Pezizomycotina</taxon>
        <taxon>Dothideomycetes</taxon>
        <taxon>Dothideomycetidae</taxon>
        <taxon>Mycosphaerellales</taxon>
        <taxon>Extremaceae</taxon>
        <taxon>Extremus</taxon>
    </lineage>
</organism>
<feature type="region of interest" description="Disordered" evidence="1">
    <location>
        <begin position="1"/>
        <end position="68"/>
    </location>
</feature>
<evidence type="ECO:0000313" key="2">
    <source>
        <dbReference type="EMBL" id="KAK3051748.1"/>
    </source>
</evidence>
<dbReference type="AlphaFoldDB" id="A0AAJ0DDC6"/>
<keyword evidence="3" id="KW-1185">Reference proteome</keyword>
<dbReference type="Proteomes" id="UP001271007">
    <property type="component" value="Unassembled WGS sequence"/>
</dbReference>
<proteinExistence type="predicted"/>
<feature type="compositionally biased region" description="Low complexity" evidence="1">
    <location>
        <begin position="1"/>
        <end position="16"/>
    </location>
</feature>
<gene>
    <name evidence="2" type="ORF">LTR09_007048</name>
</gene>
<comment type="caution">
    <text evidence="2">The sequence shown here is derived from an EMBL/GenBank/DDBJ whole genome shotgun (WGS) entry which is preliminary data.</text>
</comment>
<sequence>MAVASPPTAASTAGPSKDLHTGQTEHLPKKIEISAIGKDGGVREGDSADLEASQYTVTAAKEEKDAWR</sequence>
<name>A0AAJ0DDC6_9PEZI</name>
<dbReference type="EMBL" id="JAWDJX010000024">
    <property type="protein sequence ID" value="KAK3051748.1"/>
    <property type="molecule type" value="Genomic_DNA"/>
</dbReference>
<evidence type="ECO:0000313" key="3">
    <source>
        <dbReference type="Proteomes" id="UP001271007"/>
    </source>
</evidence>
<evidence type="ECO:0000256" key="1">
    <source>
        <dbReference type="SAM" id="MobiDB-lite"/>
    </source>
</evidence>
<reference evidence="2" key="1">
    <citation type="submission" date="2023-04" db="EMBL/GenBank/DDBJ databases">
        <title>Black Yeasts Isolated from many extreme environments.</title>
        <authorList>
            <person name="Coleine C."/>
            <person name="Stajich J.E."/>
            <person name="Selbmann L."/>
        </authorList>
    </citation>
    <scope>NUCLEOTIDE SEQUENCE</scope>
    <source>
        <strain evidence="2">CCFEE 5312</strain>
    </source>
</reference>
<accession>A0AAJ0DDC6</accession>
<protein>
    <submittedName>
        <fullName evidence="2">Uncharacterized protein</fullName>
    </submittedName>
</protein>